<evidence type="ECO:0000256" key="3">
    <source>
        <dbReference type="PROSITE-ProRule" id="PRU00284"/>
    </source>
</evidence>
<keyword evidence="1 3" id="KW-0807">Transducer</keyword>
<dbReference type="PROSITE" id="PS50111">
    <property type="entry name" value="CHEMOTAXIS_TRANSDUC_2"/>
    <property type="match status" value="1"/>
</dbReference>
<organism evidence="7 8">
    <name type="scientific">Pelosinus baikalensis</name>
    <dbReference type="NCBI Taxonomy" id="2892015"/>
    <lineage>
        <taxon>Bacteria</taxon>
        <taxon>Bacillati</taxon>
        <taxon>Bacillota</taxon>
        <taxon>Negativicutes</taxon>
        <taxon>Selenomonadales</taxon>
        <taxon>Sporomusaceae</taxon>
        <taxon>Pelosinus</taxon>
    </lineage>
</organism>
<feature type="transmembrane region" description="Helical" evidence="4">
    <location>
        <begin position="13"/>
        <end position="32"/>
    </location>
</feature>
<dbReference type="Proteomes" id="UP001165492">
    <property type="component" value="Unassembled WGS sequence"/>
</dbReference>
<dbReference type="InterPro" id="IPR004090">
    <property type="entry name" value="Chemotax_Me-accpt_rcpt"/>
</dbReference>
<dbReference type="PROSITE" id="PS50885">
    <property type="entry name" value="HAMP"/>
    <property type="match status" value="1"/>
</dbReference>
<gene>
    <name evidence="7" type="ORF">LMF89_02945</name>
</gene>
<dbReference type="InterPro" id="IPR004089">
    <property type="entry name" value="MCPsignal_dom"/>
</dbReference>
<comment type="caution">
    <text evidence="7">The sequence shown here is derived from an EMBL/GenBank/DDBJ whole genome shotgun (WGS) entry which is preliminary data.</text>
</comment>
<evidence type="ECO:0000259" key="6">
    <source>
        <dbReference type="PROSITE" id="PS50885"/>
    </source>
</evidence>
<evidence type="ECO:0000259" key="5">
    <source>
        <dbReference type="PROSITE" id="PS50111"/>
    </source>
</evidence>
<evidence type="ECO:0000256" key="1">
    <source>
        <dbReference type="ARBA" id="ARBA00023224"/>
    </source>
</evidence>
<dbReference type="SMART" id="SM00304">
    <property type="entry name" value="HAMP"/>
    <property type="match status" value="1"/>
</dbReference>
<dbReference type="Gene3D" id="6.10.340.10">
    <property type="match status" value="1"/>
</dbReference>
<dbReference type="InterPro" id="IPR003660">
    <property type="entry name" value="HAMP_dom"/>
</dbReference>
<dbReference type="SUPFAM" id="SSF158472">
    <property type="entry name" value="HAMP domain-like"/>
    <property type="match status" value="1"/>
</dbReference>
<protein>
    <submittedName>
        <fullName evidence="7">Methyl-accepting chemotaxis protein</fullName>
    </submittedName>
</protein>
<evidence type="ECO:0000313" key="8">
    <source>
        <dbReference type="Proteomes" id="UP001165492"/>
    </source>
</evidence>
<feature type="domain" description="HAMP" evidence="6">
    <location>
        <begin position="213"/>
        <end position="265"/>
    </location>
</feature>
<dbReference type="PANTHER" id="PTHR32089:SF112">
    <property type="entry name" value="LYSOZYME-LIKE PROTEIN-RELATED"/>
    <property type="match status" value="1"/>
</dbReference>
<evidence type="ECO:0000256" key="4">
    <source>
        <dbReference type="SAM" id="Phobius"/>
    </source>
</evidence>
<feature type="transmembrane region" description="Helical" evidence="4">
    <location>
        <begin position="193"/>
        <end position="211"/>
    </location>
</feature>
<dbReference type="CDD" id="cd06225">
    <property type="entry name" value="HAMP"/>
    <property type="match status" value="1"/>
</dbReference>
<dbReference type="PRINTS" id="PR00260">
    <property type="entry name" value="CHEMTRNSDUCR"/>
</dbReference>
<name>A0ABS8HPY8_9FIRM</name>
<sequence>MKWFNNLNIGRKLMISFMLIVFITGLMGVVGIHNIKEIKMSDQQLYEVNTIPLGELAQAAMSYQQIRVLVGQSIIETDKEKKKQYRTSIHELHNKMNMELAEFEQSIKSPMVRQEFNKLKIIQGKWSVILDEVLRLIQAGDNQAAYAIYAGQGNQFSLELTQLIDRLIDLQMVHAGETARSNSAEAEATIKNMVILLGIGFLAAMSLAVFITRKITEPVKELQNLMSQVEDGNLTITGKASSQDEIGQLILSFNKLIETMHQMTKEIYDTVIVLNQSSNSMLMVAEVVASNSEEMSAVINSASESTEEINISVTHEANASLELNGNIHSISVATEEISSTIHSLASASEQASVSLDQVSSLIEKISGGISLVAGSAKDVSSSVSDVVIAVKEINLSLNEVEKNCQQSITVAKDAELRAQETTIIIQNLSGVSKQIGKVVNLINDIADQTNMLALNAAIEAAGAGDAGRGFAVVANEVKELAKQTSGATDEIRAQIEAMQDKMQEAVQAVCGITQVIDVMNTNSNNIAAAVTEQSTVVGDISSAVIVASDKIHLISNEIGDIAEKSRHVARGAGESTQGVKEIAHSVSELSLTAGELAKNTEGASIKMSEVANTSQKIAANVEEIAISMNEINKASHNTASKGVETTQAADELVLVSGKLEALAKRFRV</sequence>
<dbReference type="Pfam" id="PF00015">
    <property type="entry name" value="MCPsignal"/>
    <property type="match status" value="1"/>
</dbReference>
<dbReference type="Pfam" id="PF00672">
    <property type="entry name" value="HAMP"/>
    <property type="match status" value="1"/>
</dbReference>
<dbReference type="Gene3D" id="1.10.287.950">
    <property type="entry name" value="Methyl-accepting chemotaxis protein"/>
    <property type="match status" value="1"/>
</dbReference>
<comment type="similarity">
    <text evidence="2">Belongs to the methyl-accepting chemotaxis (MCP) protein family.</text>
</comment>
<evidence type="ECO:0000256" key="2">
    <source>
        <dbReference type="ARBA" id="ARBA00029447"/>
    </source>
</evidence>
<keyword evidence="4" id="KW-1133">Transmembrane helix</keyword>
<keyword evidence="8" id="KW-1185">Reference proteome</keyword>
<proteinExistence type="inferred from homology"/>
<dbReference type="Pfam" id="PF12729">
    <property type="entry name" value="4HB_MCP_1"/>
    <property type="match status" value="1"/>
</dbReference>
<dbReference type="RefSeq" id="WP_229533810.1">
    <property type="nucleotide sequence ID" value="NZ_JAJHJB010000002.1"/>
</dbReference>
<reference evidence="7" key="1">
    <citation type="submission" date="2021-11" db="EMBL/GenBank/DDBJ databases">
        <title>Description of a new species Pelosinus isolated from the bottom sediments of Lake Baikal.</title>
        <authorList>
            <person name="Zakharyuk A."/>
        </authorList>
    </citation>
    <scope>NUCLEOTIDE SEQUENCE</scope>
    <source>
        <strain evidence="7">Bkl1</strain>
    </source>
</reference>
<keyword evidence="4" id="KW-0812">Transmembrane</keyword>
<dbReference type="SUPFAM" id="SSF58104">
    <property type="entry name" value="Methyl-accepting chemotaxis protein (MCP) signaling domain"/>
    <property type="match status" value="2"/>
</dbReference>
<evidence type="ECO:0000313" key="7">
    <source>
        <dbReference type="EMBL" id="MCC5464318.1"/>
    </source>
</evidence>
<feature type="domain" description="Methyl-accepting transducer" evidence="5">
    <location>
        <begin position="326"/>
        <end position="583"/>
    </location>
</feature>
<dbReference type="EMBL" id="JAJHJB010000002">
    <property type="protein sequence ID" value="MCC5464318.1"/>
    <property type="molecule type" value="Genomic_DNA"/>
</dbReference>
<accession>A0ABS8HPY8</accession>
<dbReference type="InterPro" id="IPR024478">
    <property type="entry name" value="HlyB_4HB_MCP"/>
</dbReference>
<dbReference type="PANTHER" id="PTHR32089">
    <property type="entry name" value="METHYL-ACCEPTING CHEMOTAXIS PROTEIN MCPB"/>
    <property type="match status" value="1"/>
</dbReference>
<keyword evidence="4" id="KW-0472">Membrane</keyword>
<dbReference type="SMART" id="SM00283">
    <property type="entry name" value="MA"/>
    <property type="match status" value="1"/>
</dbReference>